<keyword evidence="1" id="KW-1133">Transmembrane helix</keyword>
<organism evidence="2 3">
    <name type="scientific">Clostridium tetani</name>
    <dbReference type="NCBI Taxonomy" id="1513"/>
    <lineage>
        <taxon>Bacteria</taxon>
        <taxon>Bacillati</taxon>
        <taxon>Bacillota</taxon>
        <taxon>Clostridia</taxon>
        <taxon>Eubacteriales</taxon>
        <taxon>Clostridiaceae</taxon>
        <taxon>Clostridium</taxon>
    </lineage>
</organism>
<gene>
    <name evidence="2" type="ORF">DP131_11930</name>
</gene>
<accession>A0ABY0ELQ7</accession>
<dbReference type="InterPro" id="IPR025059">
    <property type="entry name" value="DUF3997"/>
</dbReference>
<evidence type="ECO:0000313" key="3">
    <source>
        <dbReference type="Proteomes" id="UP000290273"/>
    </source>
</evidence>
<feature type="transmembrane region" description="Helical" evidence="1">
    <location>
        <begin position="27"/>
        <end position="51"/>
    </location>
</feature>
<dbReference type="Proteomes" id="UP000290273">
    <property type="component" value="Unassembled WGS sequence"/>
</dbReference>
<keyword evidence="1" id="KW-0812">Transmembrane</keyword>
<reference evidence="2 3" key="1">
    <citation type="submission" date="2018-06" db="EMBL/GenBank/DDBJ databases">
        <title>Genome conservation of Clostridium tetani.</title>
        <authorList>
            <person name="Bruggemann H."/>
            <person name="Popoff M.R."/>
        </authorList>
    </citation>
    <scope>NUCLEOTIDE SEQUENCE [LARGE SCALE GENOMIC DNA]</scope>
    <source>
        <strain evidence="2 3">63.05</strain>
    </source>
</reference>
<dbReference type="EMBL" id="QMAU01000049">
    <property type="protein sequence ID" value="RXI52624.1"/>
    <property type="molecule type" value="Genomic_DNA"/>
</dbReference>
<keyword evidence="1" id="KW-0472">Membrane</keyword>
<evidence type="ECO:0000256" key="1">
    <source>
        <dbReference type="SAM" id="Phobius"/>
    </source>
</evidence>
<comment type="caution">
    <text evidence="2">The sequence shown here is derived from an EMBL/GenBank/DDBJ whole genome shotgun (WGS) entry which is preliminary data.</text>
</comment>
<dbReference type="Pfam" id="PF13162">
    <property type="entry name" value="DUF3997"/>
    <property type="match status" value="1"/>
</dbReference>
<proteinExistence type="predicted"/>
<protein>
    <submittedName>
        <fullName evidence="2">DUF3997 domain-containing protein</fullName>
    </submittedName>
</protein>
<evidence type="ECO:0000313" key="2">
    <source>
        <dbReference type="EMBL" id="RXI52624.1"/>
    </source>
</evidence>
<sequence length="197" mass="23384">MLIIYFTLNMKDRRYYIMKLNTAFKELSMIIIALLSILSVIFIGLILIFYLGNVYMGPGVNDFIFPLGNGTYELSRPSIQMACVNKYIENDSVDIISPTVRRINFDDTFIIIEQNPIQNENNIDKFKYWIIDMNKELEYGPFEENEFNLKKLELNINNNLKLKDIDDFRNNKASIILKCTLYNRQFKKSLLYRFFYV</sequence>
<name>A0ABY0ELQ7_CLOTA</name>